<dbReference type="AlphaFoldDB" id="A0A1I2H239"/>
<reference evidence="2" key="1">
    <citation type="submission" date="2016-10" db="EMBL/GenBank/DDBJ databases">
        <authorList>
            <person name="Varghese N."/>
            <person name="Submissions S."/>
        </authorList>
    </citation>
    <scope>NUCLEOTIDE SEQUENCE [LARGE SCALE GENOMIC DNA]</scope>
    <source>
        <strain evidence="2">CGMCC 1.10223</strain>
    </source>
</reference>
<dbReference type="Proteomes" id="UP000183410">
    <property type="component" value="Unassembled WGS sequence"/>
</dbReference>
<protein>
    <submittedName>
        <fullName evidence="1">Uncharacterized protein</fullName>
    </submittedName>
</protein>
<evidence type="ECO:0000313" key="1">
    <source>
        <dbReference type="EMBL" id="SFF23453.1"/>
    </source>
</evidence>
<dbReference type="RefSeq" id="WP_269431350.1">
    <property type="nucleotide sequence ID" value="NZ_FONN01000019.1"/>
</dbReference>
<accession>A0A1I2H239</accession>
<evidence type="ECO:0000313" key="2">
    <source>
        <dbReference type="Proteomes" id="UP000183410"/>
    </source>
</evidence>
<name>A0A1I2H239_9BACL</name>
<keyword evidence="2" id="KW-1185">Reference proteome</keyword>
<gene>
    <name evidence="1" type="ORF">SAMN04487969_11998</name>
</gene>
<dbReference type="EMBL" id="FONN01000019">
    <property type="protein sequence ID" value="SFF23453.1"/>
    <property type="molecule type" value="Genomic_DNA"/>
</dbReference>
<organism evidence="1 2">
    <name type="scientific">Paenibacillus algorifonticola</name>
    <dbReference type="NCBI Taxonomy" id="684063"/>
    <lineage>
        <taxon>Bacteria</taxon>
        <taxon>Bacillati</taxon>
        <taxon>Bacillota</taxon>
        <taxon>Bacilli</taxon>
        <taxon>Bacillales</taxon>
        <taxon>Paenibacillaceae</taxon>
        <taxon>Paenibacillus</taxon>
    </lineage>
</organism>
<proteinExistence type="predicted"/>
<sequence length="44" mass="5057">MKQKLARKLSKVLEKEAIKSAESDKEANFKIFIGTQPVPKELRK</sequence>